<dbReference type="STRING" id="665467.SAMN02982931_01430"/>
<keyword evidence="4" id="KW-1185">Reference proteome</keyword>
<organism evidence="3 4">
    <name type="scientific">Bauldia litoralis</name>
    <dbReference type="NCBI Taxonomy" id="665467"/>
    <lineage>
        <taxon>Bacteria</taxon>
        <taxon>Pseudomonadati</taxon>
        <taxon>Pseudomonadota</taxon>
        <taxon>Alphaproteobacteria</taxon>
        <taxon>Hyphomicrobiales</taxon>
        <taxon>Kaistiaceae</taxon>
        <taxon>Bauldia</taxon>
    </lineage>
</organism>
<dbReference type="AlphaFoldDB" id="A0A1G6BB26"/>
<name>A0A1G6BB26_9HYPH</name>
<evidence type="ECO:0000313" key="3">
    <source>
        <dbReference type="EMBL" id="SDB17733.1"/>
    </source>
</evidence>
<dbReference type="NCBIfam" id="NF005559">
    <property type="entry name" value="PRK07231.1"/>
    <property type="match status" value="1"/>
</dbReference>
<gene>
    <name evidence="3" type="ORF">SAMN02982931_01430</name>
</gene>
<dbReference type="RefSeq" id="WP_090875683.1">
    <property type="nucleotide sequence ID" value="NZ_FMXQ01000002.1"/>
</dbReference>
<dbReference type="InterPro" id="IPR002347">
    <property type="entry name" value="SDR_fam"/>
</dbReference>
<dbReference type="OrthoDB" id="9796652at2"/>
<dbReference type="SUPFAM" id="SSF51735">
    <property type="entry name" value="NAD(P)-binding Rossmann-fold domains"/>
    <property type="match status" value="1"/>
</dbReference>
<dbReference type="Gene3D" id="3.40.50.720">
    <property type="entry name" value="NAD(P)-binding Rossmann-like Domain"/>
    <property type="match status" value="1"/>
</dbReference>
<dbReference type="Pfam" id="PF13561">
    <property type="entry name" value="adh_short_C2"/>
    <property type="match status" value="1"/>
</dbReference>
<dbReference type="PANTHER" id="PTHR42760">
    <property type="entry name" value="SHORT-CHAIN DEHYDROGENASES/REDUCTASES FAMILY MEMBER"/>
    <property type="match status" value="1"/>
</dbReference>
<accession>A0A1G6BB26</accession>
<comment type="similarity">
    <text evidence="1">Belongs to the short-chain dehydrogenases/reductases (SDR) family.</text>
</comment>
<dbReference type="EMBL" id="FMXQ01000002">
    <property type="protein sequence ID" value="SDB17733.1"/>
    <property type="molecule type" value="Genomic_DNA"/>
</dbReference>
<evidence type="ECO:0000256" key="1">
    <source>
        <dbReference type="ARBA" id="ARBA00006484"/>
    </source>
</evidence>
<reference evidence="3 4" key="1">
    <citation type="submission" date="2016-10" db="EMBL/GenBank/DDBJ databases">
        <authorList>
            <person name="de Groot N.N."/>
        </authorList>
    </citation>
    <scope>NUCLEOTIDE SEQUENCE [LARGE SCALE GENOMIC DNA]</scope>
    <source>
        <strain evidence="3 4">ATCC 35022</strain>
    </source>
</reference>
<dbReference type="PRINTS" id="PR00080">
    <property type="entry name" value="SDRFAMILY"/>
</dbReference>
<dbReference type="FunFam" id="3.40.50.720:FF:000084">
    <property type="entry name" value="Short-chain dehydrogenase reductase"/>
    <property type="match status" value="1"/>
</dbReference>
<dbReference type="PRINTS" id="PR00081">
    <property type="entry name" value="GDHRDH"/>
</dbReference>
<dbReference type="Proteomes" id="UP000199071">
    <property type="component" value="Unassembled WGS sequence"/>
</dbReference>
<dbReference type="InterPro" id="IPR036291">
    <property type="entry name" value="NAD(P)-bd_dom_sf"/>
</dbReference>
<dbReference type="GO" id="GO:0016616">
    <property type="term" value="F:oxidoreductase activity, acting on the CH-OH group of donors, NAD or NADP as acceptor"/>
    <property type="evidence" value="ECO:0007669"/>
    <property type="project" value="TreeGrafter"/>
</dbReference>
<dbReference type="PANTHER" id="PTHR42760:SF115">
    <property type="entry name" value="3-OXOACYL-[ACYL-CARRIER-PROTEIN] REDUCTASE FABG"/>
    <property type="match status" value="1"/>
</dbReference>
<sequence>MAERFNVFDLFRLDGDAAMVTGAGSGIGRIAATTLASAGAKVAVTDIDGEAAEVVAEEIRQAGGEATAFTLDVADETAIVAVVDKAHAAFGRIDILVNNAGMTRRIPTEDFPSETWHEILAVNLTSAFVASREVGRHMLAAGEGRIVNVSSIMGMSGGGLFPSIGYYSTKGALVNFTRGLAGEWGARGVRVNAIAPTFVRTKLTENLRGNREMVEKIENRTPMGRFAEPEEIAGGILYLCSRASSMVTGHVLAIDGGWLAV</sequence>
<proteinExistence type="inferred from homology"/>
<protein>
    <submittedName>
        <fullName evidence="3">2-deoxy-D-gluconate 3-dehydrogenase</fullName>
    </submittedName>
</protein>
<keyword evidence="2" id="KW-0560">Oxidoreductase</keyword>
<evidence type="ECO:0000313" key="4">
    <source>
        <dbReference type="Proteomes" id="UP000199071"/>
    </source>
</evidence>
<evidence type="ECO:0000256" key="2">
    <source>
        <dbReference type="ARBA" id="ARBA00023002"/>
    </source>
</evidence>